<keyword evidence="2" id="KW-1185">Reference proteome</keyword>
<sequence length="124" mass="14622">MSDMVKEELRLMILDFEIVTTKQLTKYPLLITHLKTLGGPEAFTHNFVGFVNTENPIVVFMNDFVVQFCEDSLNFQSENLPEFNPENYRDFINYEEDTFVIRTVSDAGRREFLRGYHREMRGNV</sequence>
<protein>
    <submittedName>
        <fullName evidence="1">Uncharacterized protein</fullName>
    </submittedName>
</protein>
<proteinExistence type="predicted"/>
<organism evidence="1 2">
    <name type="scientific">Fulvivirga marina</name>
    <dbReference type="NCBI Taxonomy" id="2494733"/>
    <lineage>
        <taxon>Bacteria</taxon>
        <taxon>Pseudomonadati</taxon>
        <taxon>Bacteroidota</taxon>
        <taxon>Cytophagia</taxon>
        <taxon>Cytophagales</taxon>
        <taxon>Fulvivirgaceae</taxon>
        <taxon>Fulvivirga</taxon>
    </lineage>
</organism>
<gene>
    <name evidence="1" type="ORF">JMN32_06810</name>
</gene>
<dbReference type="Proteomes" id="UP000614216">
    <property type="component" value="Unassembled WGS sequence"/>
</dbReference>
<evidence type="ECO:0000313" key="1">
    <source>
        <dbReference type="EMBL" id="MBL6446012.1"/>
    </source>
</evidence>
<accession>A0A937KBE6</accession>
<evidence type="ECO:0000313" key="2">
    <source>
        <dbReference type="Proteomes" id="UP000614216"/>
    </source>
</evidence>
<name>A0A937KBE6_9BACT</name>
<dbReference type="EMBL" id="JAEUGD010000021">
    <property type="protein sequence ID" value="MBL6446012.1"/>
    <property type="molecule type" value="Genomic_DNA"/>
</dbReference>
<dbReference type="RefSeq" id="WP_202855560.1">
    <property type="nucleotide sequence ID" value="NZ_JAEUGD010000021.1"/>
</dbReference>
<comment type="caution">
    <text evidence="1">The sequence shown here is derived from an EMBL/GenBank/DDBJ whole genome shotgun (WGS) entry which is preliminary data.</text>
</comment>
<dbReference type="AlphaFoldDB" id="A0A937KBE6"/>
<reference evidence="1" key="1">
    <citation type="submission" date="2021-01" db="EMBL/GenBank/DDBJ databases">
        <title>Fulvivirga kasyanovii gen. nov., sp nov., a novel member of the phylum Bacteroidetes isolated from seawater in a mussel farm.</title>
        <authorList>
            <person name="Zhao L.-H."/>
            <person name="Wang Z.-J."/>
        </authorList>
    </citation>
    <scope>NUCLEOTIDE SEQUENCE</scope>
    <source>
        <strain evidence="1">29W222</strain>
    </source>
</reference>